<dbReference type="InterPro" id="IPR028889">
    <property type="entry name" value="USP"/>
</dbReference>
<dbReference type="GO" id="GO:0016579">
    <property type="term" value="P:protein deubiquitination"/>
    <property type="evidence" value="ECO:0007669"/>
    <property type="project" value="InterPro"/>
</dbReference>
<dbReference type="InterPro" id="IPR001394">
    <property type="entry name" value="Peptidase_C19_UCH"/>
</dbReference>
<dbReference type="AlphaFoldDB" id="A0A3B3YFZ9"/>
<dbReference type="Proteomes" id="UP000261480">
    <property type="component" value="Unplaced"/>
</dbReference>
<dbReference type="Gene3D" id="3.90.70.10">
    <property type="entry name" value="Cysteine proteinases"/>
    <property type="match status" value="1"/>
</dbReference>
<keyword evidence="1" id="KW-0833">Ubl conjugation pathway</keyword>
<dbReference type="PANTHER" id="PTHR22975">
    <property type="entry name" value="UBIQUITIN SPECIFIC PROTEINASE"/>
    <property type="match status" value="1"/>
</dbReference>
<sequence length="316" mass="35652">YLLIFSNPTLSIFNSKIQNASNCGEVLRIRRVLMNSPEIVSIGLVWDSDHSDLAEDVIHSLGTCLRLGDLFYRVTEERARQAELYLVGMVCYYGKHYSTFFFQTKIRKWMYFDDAHVKEIGPKWKDVVSRCIKGHYQPLLLLYADPRGTPVILQESPNPCTGSNPQLELQHCSSKAGYDSEDSGREPSISSDTRTDSSTDSSSHRTSRSRPLHQSTGSRLSSESQTTVVCNYDSPPLGADAGGKTTKIEACYHSQNLFVFILSIFWVKISSSIDVICCHNNLKTYPIDSAVRRSSTFSHFVILQTQTLLYFTYLVV</sequence>
<proteinExistence type="predicted"/>
<dbReference type="Ensembl" id="ENSPMET00000003482.1">
    <property type="protein sequence ID" value="ENSPMEP00000026073.1"/>
    <property type="gene ID" value="ENSPMEG00000009532.1"/>
</dbReference>
<feature type="compositionally biased region" description="Low complexity" evidence="3">
    <location>
        <begin position="188"/>
        <end position="201"/>
    </location>
</feature>
<accession>A0A3B3YFZ9</accession>
<evidence type="ECO:0000256" key="3">
    <source>
        <dbReference type="SAM" id="MobiDB-lite"/>
    </source>
</evidence>
<evidence type="ECO:0000313" key="5">
    <source>
        <dbReference type="Ensembl" id="ENSPMEP00000026073.1"/>
    </source>
</evidence>
<protein>
    <recommendedName>
        <fullName evidence="4">USP domain-containing protein</fullName>
    </recommendedName>
</protein>
<dbReference type="GO" id="GO:0004843">
    <property type="term" value="F:cysteine-type deubiquitinase activity"/>
    <property type="evidence" value="ECO:0007669"/>
    <property type="project" value="InterPro"/>
</dbReference>
<name>A0A3B3YFZ9_9TELE</name>
<dbReference type="PROSITE" id="PS50235">
    <property type="entry name" value="USP_3"/>
    <property type="match status" value="1"/>
</dbReference>
<dbReference type="Pfam" id="PF00443">
    <property type="entry name" value="UCH"/>
    <property type="match status" value="1"/>
</dbReference>
<dbReference type="InterPro" id="IPR038765">
    <property type="entry name" value="Papain-like_cys_pep_sf"/>
</dbReference>
<evidence type="ECO:0000313" key="6">
    <source>
        <dbReference type="Proteomes" id="UP000261480"/>
    </source>
</evidence>
<reference evidence="5" key="2">
    <citation type="submission" date="2025-09" db="UniProtKB">
        <authorList>
            <consortium name="Ensembl"/>
        </authorList>
    </citation>
    <scope>IDENTIFICATION</scope>
</reference>
<feature type="region of interest" description="Disordered" evidence="3">
    <location>
        <begin position="174"/>
        <end position="226"/>
    </location>
</feature>
<feature type="domain" description="USP" evidence="4">
    <location>
        <begin position="1"/>
        <end position="146"/>
    </location>
</feature>
<feature type="compositionally biased region" description="Polar residues" evidence="3">
    <location>
        <begin position="212"/>
        <end position="226"/>
    </location>
</feature>
<organism evidence="5 6">
    <name type="scientific">Poecilia mexicana</name>
    <dbReference type="NCBI Taxonomy" id="48701"/>
    <lineage>
        <taxon>Eukaryota</taxon>
        <taxon>Metazoa</taxon>
        <taxon>Chordata</taxon>
        <taxon>Craniata</taxon>
        <taxon>Vertebrata</taxon>
        <taxon>Euteleostomi</taxon>
        <taxon>Actinopterygii</taxon>
        <taxon>Neopterygii</taxon>
        <taxon>Teleostei</taxon>
        <taxon>Neoteleostei</taxon>
        <taxon>Acanthomorphata</taxon>
        <taxon>Ovalentaria</taxon>
        <taxon>Atherinomorphae</taxon>
        <taxon>Cyprinodontiformes</taxon>
        <taxon>Poeciliidae</taxon>
        <taxon>Poeciliinae</taxon>
        <taxon>Poecilia</taxon>
    </lineage>
</organism>
<evidence type="ECO:0000256" key="1">
    <source>
        <dbReference type="ARBA" id="ARBA00022786"/>
    </source>
</evidence>
<keyword evidence="6" id="KW-1185">Reference proteome</keyword>
<evidence type="ECO:0000259" key="4">
    <source>
        <dbReference type="PROSITE" id="PS50235"/>
    </source>
</evidence>
<dbReference type="PANTHER" id="PTHR22975:SF5">
    <property type="entry name" value="INACTIVE UBIQUITIN CARBOXYL-TERMINAL HYDROLASE 54"/>
    <property type="match status" value="1"/>
</dbReference>
<dbReference type="STRING" id="48701.ENSPMEP00000026073"/>
<evidence type="ECO:0000256" key="2">
    <source>
        <dbReference type="ARBA" id="ARBA00022801"/>
    </source>
</evidence>
<reference evidence="5" key="1">
    <citation type="submission" date="2025-08" db="UniProtKB">
        <authorList>
            <consortium name="Ensembl"/>
        </authorList>
    </citation>
    <scope>IDENTIFICATION</scope>
</reference>
<dbReference type="InterPro" id="IPR052398">
    <property type="entry name" value="Ubiquitin_hydrolase_53/54"/>
</dbReference>
<keyword evidence="2" id="KW-0378">Hydrolase</keyword>
<dbReference type="SUPFAM" id="SSF54001">
    <property type="entry name" value="Cysteine proteinases"/>
    <property type="match status" value="1"/>
</dbReference>